<evidence type="ECO:0000313" key="2">
    <source>
        <dbReference type="EMBL" id="AOY55740.1"/>
    </source>
</evidence>
<feature type="domain" description="Helicase XPB/Ssl2 N-terminal" evidence="1">
    <location>
        <begin position="320"/>
        <end position="442"/>
    </location>
</feature>
<dbReference type="AlphaFoldDB" id="A0A1D9DY77"/>
<accession>A0A1D9DY77</accession>
<dbReference type="InterPro" id="IPR032830">
    <property type="entry name" value="XPB/Ssl2_N"/>
</dbReference>
<sequence>MSELIKLANSLRQLSDEQIANICRIRSASVTGCKDFFDLAEAINKPQAIQKALLFVSKANSETLIKIANQEPVPAGLLENLYAAALVHPASNEVYPSVLAELRKLVSEQSAKTATAEETDFGSVPSGLSANEVDRDAAIAAFEIFQNLRALIYDVIEFGPKMVGKNSLGLNEAKRLAMKTGQDVEIVKQTFQIAQELMLVEITSGNWSATEYAKQWLELSDAEKLFELVRLWASPLDNDAKAELEQLTHPVKVADWLNHCFPFAKSGLAQVLTQLETRGDLLGITARGYLTSATRLLLLGNRAGALTEAENCLPKSQPNVILQSDLSVVAPGPLSFELERELLKFAEIENLGLASRYRLNLISVIRGFEDGLDVDAIEQFLGRIALTPIPQPILYLLRDAQTKYRSIKISGRDDALITCSTELISFELLGDSRLRQLSLKRISNTELQSRFPAEVVWRSLRELGLPASLVTDRGQPEDASSEKFNRNVKVDRLLDQIAKIRRVDLEFGSSQDDDDISRQIQLAMKHRAKVKVGAQTRDGKIVFFTLEPKSLANGRFRGMDKQADIERTLPLASIRSVEIA</sequence>
<dbReference type="Proteomes" id="UP000243784">
    <property type="component" value="Chromosome"/>
</dbReference>
<dbReference type="RefSeq" id="WP_070954252.1">
    <property type="nucleotide sequence ID" value="NZ_CP015208.1"/>
</dbReference>
<reference evidence="2 3" key="1">
    <citation type="journal article" date="2016" name="Biochim. Biophys. Acta">
        <title>Photochemical characterization of actinorhodopsin and its functional existence in the natural host.</title>
        <authorList>
            <person name="Nakamura S."/>
            <person name="Kikukawa T."/>
            <person name="Tamogami J."/>
            <person name="Kamiya M."/>
            <person name="Aizawa T."/>
            <person name="Hahn M.W."/>
            <person name="Ihara K."/>
            <person name="Kamo N."/>
            <person name="Demura M."/>
        </authorList>
    </citation>
    <scope>NUCLEOTIDE SEQUENCE [LARGE SCALE GENOMIC DNA]</scope>
    <source>
        <strain evidence="2 3">MWH-Dar1</strain>
    </source>
</reference>
<dbReference type="OrthoDB" id="3415124at2"/>
<dbReference type="Pfam" id="PF13625">
    <property type="entry name" value="Helicase_C_3"/>
    <property type="match status" value="1"/>
</dbReference>
<proteinExistence type="predicted"/>
<dbReference type="STRING" id="535712.A4Z71_01680"/>
<dbReference type="KEGG" id="rpla:A4Z71_01680"/>
<name>A0A1D9DY77_9MICO</name>
<evidence type="ECO:0000313" key="3">
    <source>
        <dbReference type="Proteomes" id="UP000243784"/>
    </source>
</evidence>
<gene>
    <name evidence="2" type="ORF">A4Z71_01680</name>
</gene>
<protein>
    <recommendedName>
        <fullName evidence="1">Helicase XPB/Ssl2 N-terminal domain-containing protein</fullName>
    </recommendedName>
</protein>
<dbReference type="EMBL" id="CP015208">
    <property type="protein sequence ID" value="AOY55740.1"/>
    <property type="molecule type" value="Genomic_DNA"/>
</dbReference>
<keyword evidence="3" id="KW-1185">Reference proteome</keyword>
<evidence type="ECO:0000259" key="1">
    <source>
        <dbReference type="Pfam" id="PF13625"/>
    </source>
</evidence>
<organism evidence="2 3">
    <name type="scientific">Candidatus Rhodoluna planktonica</name>
    <dbReference type="NCBI Taxonomy" id="535712"/>
    <lineage>
        <taxon>Bacteria</taxon>
        <taxon>Bacillati</taxon>
        <taxon>Actinomycetota</taxon>
        <taxon>Actinomycetes</taxon>
        <taxon>Micrococcales</taxon>
        <taxon>Microbacteriaceae</taxon>
        <taxon>Luna cluster</taxon>
        <taxon>Luna-1 subcluster</taxon>
        <taxon>Rhodoluna</taxon>
    </lineage>
</organism>